<dbReference type="AlphaFoldDB" id="A0A1L8DZE3"/>
<comment type="cofactor">
    <cofactor evidence="1">
        <name>Mg(2+)</name>
        <dbReference type="ChEBI" id="CHEBI:18420"/>
    </cofactor>
</comment>
<dbReference type="GO" id="GO:0004161">
    <property type="term" value="F:dimethylallyltranstransferase activity"/>
    <property type="evidence" value="ECO:0007669"/>
    <property type="project" value="TreeGrafter"/>
</dbReference>
<dbReference type="InterPro" id="IPR000092">
    <property type="entry name" value="Polyprenyl_synt"/>
</dbReference>
<dbReference type="EMBL" id="GFDF01002234">
    <property type="protein sequence ID" value="JAV11850.1"/>
    <property type="molecule type" value="Transcribed_RNA"/>
</dbReference>
<keyword evidence="4" id="KW-0460">Magnesium</keyword>
<dbReference type="Pfam" id="PF00348">
    <property type="entry name" value="polyprenyl_synt"/>
    <property type="match status" value="1"/>
</dbReference>
<evidence type="ECO:0000256" key="1">
    <source>
        <dbReference type="ARBA" id="ARBA00001946"/>
    </source>
</evidence>
<dbReference type="GO" id="GO:0042811">
    <property type="term" value="P:pheromone biosynthetic process"/>
    <property type="evidence" value="ECO:0007669"/>
    <property type="project" value="UniProtKB-ARBA"/>
</dbReference>
<dbReference type="SFLD" id="SFLDS00005">
    <property type="entry name" value="Isoprenoid_Synthase_Type_I"/>
    <property type="match status" value="1"/>
</dbReference>
<keyword evidence="2 6" id="KW-0808">Transferase</keyword>
<comment type="similarity">
    <text evidence="6">Belongs to the FPP/GGPP synthase family.</text>
</comment>
<evidence type="ECO:0000256" key="4">
    <source>
        <dbReference type="ARBA" id="ARBA00022842"/>
    </source>
</evidence>
<dbReference type="GO" id="GO:0046872">
    <property type="term" value="F:metal ion binding"/>
    <property type="evidence" value="ECO:0007669"/>
    <property type="project" value="UniProtKB-KW"/>
</dbReference>
<name>A0A1L8DZE3_9DIPT</name>
<dbReference type="GO" id="GO:0004337">
    <property type="term" value="F:(2E,6E)-farnesyl diphosphate synthase activity"/>
    <property type="evidence" value="ECO:0007669"/>
    <property type="project" value="TreeGrafter"/>
</dbReference>
<organism evidence="7">
    <name type="scientific">Nyssomyia neivai</name>
    <dbReference type="NCBI Taxonomy" id="330878"/>
    <lineage>
        <taxon>Eukaryota</taxon>
        <taxon>Metazoa</taxon>
        <taxon>Ecdysozoa</taxon>
        <taxon>Arthropoda</taxon>
        <taxon>Hexapoda</taxon>
        <taxon>Insecta</taxon>
        <taxon>Pterygota</taxon>
        <taxon>Neoptera</taxon>
        <taxon>Endopterygota</taxon>
        <taxon>Diptera</taxon>
        <taxon>Nematocera</taxon>
        <taxon>Psychodoidea</taxon>
        <taxon>Psychodidae</taxon>
        <taxon>Nyssomyia</taxon>
    </lineage>
</organism>
<dbReference type="InterPro" id="IPR008949">
    <property type="entry name" value="Isoprenoid_synthase_dom_sf"/>
</dbReference>
<dbReference type="GO" id="GO:0045337">
    <property type="term" value="P:farnesyl diphosphate biosynthetic process"/>
    <property type="evidence" value="ECO:0007669"/>
    <property type="project" value="TreeGrafter"/>
</dbReference>
<protein>
    <submittedName>
        <fullName evidence="7">Putative polyprenyl synthetase</fullName>
    </submittedName>
</protein>
<sequence length="392" mass="45049">MYVNYMADIGQYMDNETYPVLPSVKASNLIPNNNYLKKAKDITPDMLFSPEKRNEFMSYFPDIVKQLEKKGAAIDGIEHGKHLTKLVEYVVDGGKNYAGIQVAETYKMLLPKTKQTPENIKLGYYLGWCLELLIDSIIVLDDMLDGEKIRRKKPCWYLLEDVKLSACNDACILESAMYYLLRENFGHLDCYIDLVQYMQESSLLLYMGQHLEMKYSKDVFQTSLELYKATTKTASTCIVSYLPVMLGMTLAGYKNMEDIKKAQGILSQLGYFYLVENDYLECFGDPNLSGKPGRDIQMGRCRWPIVAFVEVASPEQKELMKAHYGKDNEESVAIVKQLMEDVNIHQLYVDYMSELYHKLMKDIEENSYGDMKNVYLKLVETMSCSTECGGVY</sequence>
<dbReference type="PANTHER" id="PTHR11525">
    <property type="entry name" value="FARNESYL-PYROPHOSPHATE SYNTHETASE"/>
    <property type="match status" value="1"/>
</dbReference>
<dbReference type="InterPro" id="IPR039702">
    <property type="entry name" value="FPS1-like"/>
</dbReference>
<evidence type="ECO:0000256" key="5">
    <source>
        <dbReference type="ARBA" id="ARBA00033740"/>
    </source>
</evidence>
<dbReference type="SUPFAM" id="SSF48576">
    <property type="entry name" value="Terpenoid synthases"/>
    <property type="match status" value="1"/>
</dbReference>
<proteinExistence type="inferred from homology"/>
<evidence type="ECO:0000313" key="7">
    <source>
        <dbReference type="EMBL" id="JAV11850.1"/>
    </source>
</evidence>
<dbReference type="PANTHER" id="PTHR11525:SF0">
    <property type="entry name" value="FARNESYL PYROPHOSPHATE SYNTHASE"/>
    <property type="match status" value="1"/>
</dbReference>
<reference evidence="7" key="1">
    <citation type="submission" date="2016-12" db="EMBL/GenBank/DDBJ databases">
        <title>An insight into the sialome and mialome of the sand fly, Nyssomyia neivai.</title>
        <authorList>
            <person name="Sebastian V."/>
            <person name="Goulart T.M."/>
            <person name="Oliveira W."/>
            <person name="Calvo E."/>
            <person name="Oliveira L.F."/>
            <person name="Pinto M.C."/>
            <person name="Rosselino A.M."/>
            <person name="Ribeiro J.M."/>
        </authorList>
    </citation>
    <scope>NUCLEOTIDE SEQUENCE</scope>
</reference>
<evidence type="ECO:0000256" key="3">
    <source>
        <dbReference type="ARBA" id="ARBA00022723"/>
    </source>
</evidence>
<keyword evidence="3" id="KW-0479">Metal-binding</keyword>
<accession>A0A1L8DZE3</accession>
<comment type="pathway">
    <text evidence="5">Pheromone biosynthesis.</text>
</comment>
<evidence type="ECO:0000256" key="2">
    <source>
        <dbReference type="ARBA" id="ARBA00022679"/>
    </source>
</evidence>
<dbReference type="GO" id="GO:0005737">
    <property type="term" value="C:cytoplasm"/>
    <property type="evidence" value="ECO:0007669"/>
    <property type="project" value="TreeGrafter"/>
</dbReference>
<dbReference type="Gene3D" id="1.10.600.10">
    <property type="entry name" value="Farnesyl Diphosphate Synthase"/>
    <property type="match status" value="1"/>
</dbReference>
<evidence type="ECO:0000256" key="6">
    <source>
        <dbReference type="RuleBase" id="RU004466"/>
    </source>
</evidence>